<reference evidence="3" key="1">
    <citation type="submission" date="2017-04" db="EMBL/GenBank/DDBJ databases">
        <authorList>
            <person name="Varghese N."/>
            <person name="Submissions S."/>
        </authorList>
    </citation>
    <scope>NUCLEOTIDE SEQUENCE [LARGE SCALE GENOMIC DNA]</scope>
    <source>
        <strain evidence="3">LMG 29540</strain>
    </source>
</reference>
<keyword evidence="1" id="KW-0732">Signal</keyword>
<dbReference type="InterPro" id="IPR011045">
    <property type="entry name" value="N2O_reductase_N"/>
</dbReference>
<keyword evidence="3" id="KW-1185">Reference proteome</keyword>
<dbReference type="AlphaFoldDB" id="A0A1X7L6C2"/>
<evidence type="ECO:0000256" key="1">
    <source>
        <dbReference type="SAM" id="SignalP"/>
    </source>
</evidence>
<evidence type="ECO:0000313" key="3">
    <source>
        <dbReference type="Proteomes" id="UP000193228"/>
    </source>
</evidence>
<accession>A0A1X7L6C2</accession>
<feature type="signal peptide" evidence="1">
    <location>
        <begin position="1"/>
        <end position="24"/>
    </location>
</feature>
<dbReference type="EMBL" id="FXAT01000005">
    <property type="protein sequence ID" value="SMG48679.1"/>
    <property type="molecule type" value="Genomic_DNA"/>
</dbReference>
<dbReference type="SUPFAM" id="SSF50974">
    <property type="entry name" value="Nitrous oxide reductase, N-terminal domain"/>
    <property type="match status" value="1"/>
</dbReference>
<feature type="chain" id="PRO_5012168694" evidence="1">
    <location>
        <begin position="25"/>
        <end position="85"/>
    </location>
</feature>
<proteinExistence type="predicted"/>
<dbReference type="STRING" id="1515439.SAMN06265784_10510"/>
<dbReference type="InterPro" id="IPR011964">
    <property type="entry name" value="YVTN_b-propeller_repeat"/>
</dbReference>
<dbReference type="InterPro" id="IPR015943">
    <property type="entry name" value="WD40/YVTN_repeat-like_dom_sf"/>
</dbReference>
<name>A0A1X7L6C2_9BURK</name>
<dbReference type="Gene3D" id="2.130.10.10">
    <property type="entry name" value="YVTN repeat-like/Quinoprotein amine dehydrogenase"/>
    <property type="match status" value="1"/>
</dbReference>
<evidence type="ECO:0000313" key="2">
    <source>
        <dbReference type="EMBL" id="SMG48679.1"/>
    </source>
</evidence>
<dbReference type="Proteomes" id="UP000193228">
    <property type="component" value="Unassembled WGS sequence"/>
</dbReference>
<protein>
    <submittedName>
        <fullName evidence="2">40-residue YVTN family beta-propeller repeat-containing protein</fullName>
    </submittedName>
</protein>
<organism evidence="2 3">
    <name type="scientific">Paraburkholderia susongensis</name>
    <dbReference type="NCBI Taxonomy" id="1515439"/>
    <lineage>
        <taxon>Bacteria</taxon>
        <taxon>Pseudomonadati</taxon>
        <taxon>Pseudomonadota</taxon>
        <taxon>Betaproteobacteria</taxon>
        <taxon>Burkholderiales</taxon>
        <taxon>Burkholderiaceae</taxon>
        <taxon>Paraburkholderia</taxon>
    </lineage>
</organism>
<gene>
    <name evidence="2" type="ORF">SAMN06265784_10510</name>
</gene>
<sequence>MKHTSLLSSALAMAALTAAQFAWAGQAPGSSSDPDIPVSHHDRVYAAEQFSNTVSVIDPADNRVVGVIRLGDPSQGNFSPLAPAT</sequence>
<dbReference type="NCBIfam" id="TIGR02276">
    <property type="entry name" value="beta_rpt_yvtn"/>
    <property type="match status" value="1"/>
</dbReference>